<gene>
    <name evidence="6" type="ORF">SDRG_00614</name>
</gene>
<feature type="region of interest" description="Disordered" evidence="4">
    <location>
        <begin position="73"/>
        <end position="115"/>
    </location>
</feature>
<dbReference type="RefSeq" id="XP_008604319.1">
    <property type="nucleotide sequence ID" value="XM_008606097.1"/>
</dbReference>
<dbReference type="Proteomes" id="UP000030762">
    <property type="component" value="Unassembled WGS sequence"/>
</dbReference>
<reference evidence="6 7" key="1">
    <citation type="submission" date="2012-04" db="EMBL/GenBank/DDBJ databases">
        <title>The Genome Sequence of Saprolegnia declina VS20.</title>
        <authorList>
            <consortium name="The Broad Institute Genome Sequencing Platform"/>
            <person name="Russ C."/>
            <person name="Nusbaum C."/>
            <person name="Tyler B."/>
            <person name="van West P."/>
            <person name="Dieguez-Uribeondo J."/>
            <person name="de Bruijn I."/>
            <person name="Tripathy S."/>
            <person name="Jiang R."/>
            <person name="Young S.K."/>
            <person name="Zeng Q."/>
            <person name="Gargeya S."/>
            <person name="Fitzgerald M."/>
            <person name="Haas B."/>
            <person name="Abouelleil A."/>
            <person name="Alvarado L."/>
            <person name="Arachchi H.M."/>
            <person name="Berlin A."/>
            <person name="Chapman S.B."/>
            <person name="Goldberg J."/>
            <person name="Griggs A."/>
            <person name="Gujja S."/>
            <person name="Hansen M."/>
            <person name="Howarth C."/>
            <person name="Imamovic A."/>
            <person name="Larimer J."/>
            <person name="McCowen C."/>
            <person name="Montmayeur A."/>
            <person name="Murphy C."/>
            <person name="Neiman D."/>
            <person name="Pearson M."/>
            <person name="Priest M."/>
            <person name="Roberts A."/>
            <person name="Saif S."/>
            <person name="Shea T."/>
            <person name="Sisk P."/>
            <person name="Sykes S."/>
            <person name="Wortman J."/>
            <person name="Nusbaum C."/>
            <person name="Birren B."/>
        </authorList>
    </citation>
    <scope>NUCLEOTIDE SEQUENCE [LARGE SCALE GENOMIC DNA]</scope>
    <source>
        <strain evidence="6 7">VS20</strain>
    </source>
</reference>
<dbReference type="InterPro" id="IPR001005">
    <property type="entry name" value="SANT/Myb"/>
</dbReference>
<protein>
    <recommendedName>
        <fullName evidence="5">Myb-like domain-containing protein</fullName>
    </recommendedName>
</protein>
<dbReference type="InterPro" id="IPR009057">
    <property type="entry name" value="Homeodomain-like_sf"/>
</dbReference>
<evidence type="ECO:0000313" key="7">
    <source>
        <dbReference type="Proteomes" id="UP000030762"/>
    </source>
</evidence>
<keyword evidence="2" id="KW-0804">Transcription</keyword>
<organism evidence="6 7">
    <name type="scientific">Saprolegnia diclina (strain VS20)</name>
    <dbReference type="NCBI Taxonomy" id="1156394"/>
    <lineage>
        <taxon>Eukaryota</taxon>
        <taxon>Sar</taxon>
        <taxon>Stramenopiles</taxon>
        <taxon>Oomycota</taxon>
        <taxon>Saprolegniomycetes</taxon>
        <taxon>Saprolegniales</taxon>
        <taxon>Saprolegniaceae</taxon>
        <taxon>Saprolegnia</taxon>
    </lineage>
</organism>
<dbReference type="VEuPathDB" id="FungiDB:SDRG_00614"/>
<dbReference type="SMART" id="SM00717">
    <property type="entry name" value="SANT"/>
    <property type="match status" value="2"/>
</dbReference>
<feature type="region of interest" description="Disordered" evidence="4">
    <location>
        <begin position="561"/>
        <end position="609"/>
    </location>
</feature>
<dbReference type="STRING" id="1156394.T0R5Q8"/>
<sequence>MNSPRELVATAGMDASIASRTRTKVSLVDVDIEQLEGDLADDPSCMGLDMDVIEEEENYRRFLTSLLPNASSDDDDLSFLCDDDDEEYHPHDDDGDDEYDDEYDEHKQSRHADMANSISKSELSGLLWDSSNLDLVSAPPIDETQEAPPSASRPKPLTSSFVQIQPNGHWKGSLTKAQLTQLASQMHKHYQLLCQTTILAPSTPGAPVLETSAMLADLQRRSEAVRAWKESVVSKLHPSESTSTLLLNARRVTRSFSAAHAAIVNPSMYEVHNLLRPFSTLHVTDDTSRTERLRTHLGALDHHLLHPAKFKPKESLLEVFTESEDRLLVHGVKRSGAKISWTAIQKNFLPTKSTDDLRARYRFLSSAKAPQNPVKAFISSFPPRRVAPWLIEEEIRILRGMLAFDEDERRKFSKIGTQLLPHRSRSEIRKKWGRMQVEMAQDEPPDGTATLTSRERDIVRWQRALERKLGEKEKQAARHPLLDARVFEPLTTAASNHEAATAPQCLEKHLHPALFYSPWAIAAPSLLLDSTCEHNWPASLPLKKKSKAVKGKRTLPTASDWASMQFASDDEDSEFEVEDLVSSDEDDDDADEDEEAAKPEPLYYGDLSDMDFEQVELDDDDDEDEDDDVFLEASETAFASPHPASVHLPQASERTLAALERRISGHLPSPRPRLLSEVDSSSMLMLMDDDPHDIMEVEELEDDYSDLDDDEFECEELLPTSEEEEEDENDNAFRTMAPTPIQSSPRIDTARLELLARRMSQKGS</sequence>
<evidence type="ECO:0000256" key="3">
    <source>
        <dbReference type="ARBA" id="ARBA00023242"/>
    </source>
</evidence>
<evidence type="ECO:0000259" key="5">
    <source>
        <dbReference type="PROSITE" id="PS50090"/>
    </source>
</evidence>
<evidence type="ECO:0000256" key="4">
    <source>
        <dbReference type="SAM" id="MobiDB-lite"/>
    </source>
</evidence>
<dbReference type="InParanoid" id="T0R5Q8"/>
<feature type="domain" description="Myb-like" evidence="5">
    <location>
        <begin position="320"/>
        <end position="365"/>
    </location>
</feature>
<keyword evidence="7" id="KW-1185">Reference proteome</keyword>
<dbReference type="GO" id="GO:0005634">
    <property type="term" value="C:nucleus"/>
    <property type="evidence" value="ECO:0007669"/>
    <property type="project" value="TreeGrafter"/>
</dbReference>
<dbReference type="PROSITE" id="PS50090">
    <property type="entry name" value="MYB_LIKE"/>
    <property type="match status" value="1"/>
</dbReference>
<name>T0R5Q8_SAPDV</name>
<feature type="compositionally biased region" description="Basic and acidic residues" evidence="4">
    <location>
        <begin position="104"/>
        <end position="113"/>
    </location>
</feature>
<dbReference type="PANTHER" id="PTHR16088:SF3">
    <property type="entry name" value="GON-4-LIKE PROTEIN"/>
    <property type="match status" value="1"/>
</dbReference>
<proteinExistence type="predicted"/>
<evidence type="ECO:0000256" key="2">
    <source>
        <dbReference type="ARBA" id="ARBA00023163"/>
    </source>
</evidence>
<feature type="compositionally biased region" description="Acidic residues" evidence="4">
    <location>
        <begin position="568"/>
        <end position="595"/>
    </location>
</feature>
<dbReference type="OrthoDB" id="49309at2759"/>
<dbReference type="CDD" id="cd00167">
    <property type="entry name" value="SANT"/>
    <property type="match status" value="1"/>
</dbReference>
<keyword evidence="1" id="KW-0805">Transcription regulation</keyword>
<dbReference type="GO" id="GO:0003712">
    <property type="term" value="F:transcription coregulator activity"/>
    <property type="evidence" value="ECO:0007669"/>
    <property type="project" value="TreeGrafter"/>
</dbReference>
<keyword evidence="3" id="KW-0539">Nucleus</keyword>
<accession>T0R5Q8</accession>
<evidence type="ECO:0000313" key="6">
    <source>
        <dbReference type="EMBL" id="EQC41750.1"/>
    </source>
</evidence>
<evidence type="ECO:0000256" key="1">
    <source>
        <dbReference type="ARBA" id="ARBA00023015"/>
    </source>
</evidence>
<dbReference type="OMA" id="TCKHNWP"/>
<dbReference type="EMBL" id="JH767133">
    <property type="protein sequence ID" value="EQC41750.1"/>
    <property type="molecule type" value="Genomic_DNA"/>
</dbReference>
<feature type="compositionally biased region" description="Acidic residues" evidence="4">
    <location>
        <begin position="718"/>
        <end position="730"/>
    </location>
</feature>
<dbReference type="GO" id="GO:0006355">
    <property type="term" value="P:regulation of DNA-templated transcription"/>
    <property type="evidence" value="ECO:0007669"/>
    <property type="project" value="TreeGrafter"/>
</dbReference>
<feature type="region of interest" description="Disordered" evidence="4">
    <location>
        <begin position="718"/>
        <end position="746"/>
    </location>
</feature>
<dbReference type="SUPFAM" id="SSF46689">
    <property type="entry name" value="Homeodomain-like"/>
    <property type="match status" value="1"/>
</dbReference>
<dbReference type="AlphaFoldDB" id="T0R5Q8"/>
<dbReference type="eggNOG" id="ENOG502QUYW">
    <property type="taxonomic scope" value="Eukaryota"/>
</dbReference>
<feature type="compositionally biased region" description="Acidic residues" evidence="4">
    <location>
        <begin position="73"/>
        <end position="103"/>
    </location>
</feature>
<dbReference type="PANTHER" id="PTHR16088">
    <property type="entry name" value="YY1 ASSOCIATED PROTEIN-RELATED"/>
    <property type="match status" value="1"/>
</dbReference>
<dbReference type="Gene3D" id="1.10.10.60">
    <property type="entry name" value="Homeodomain-like"/>
    <property type="match status" value="1"/>
</dbReference>
<dbReference type="GeneID" id="19941341"/>
<dbReference type="InterPro" id="IPR052435">
    <property type="entry name" value="YY1-Transcr_Regul"/>
</dbReference>